<dbReference type="PROSITE" id="PS50936">
    <property type="entry name" value="ENGC_GTPASE"/>
    <property type="match status" value="1"/>
</dbReference>
<dbReference type="InterPro" id="IPR030378">
    <property type="entry name" value="G_CP_dom"/>
</dbReference>
<accession>K8EKJ5</accession>
<evidence type="ECO:0000256" key="3">
    <source>
        <dbReference type="SAM" id="MobiDB-lite"/>
    </source>
</evidence>
<gene>
    <name evidence="6" type="ordered locus">Bathy11g00100</name>
</gene>
<dbReference type="Pfam" id="PF03193">
    <property type="entry name" value="RsgA_GTPase"/>
    <property type="match status" value="2"/>
</dbReference>
<dbReference type="AlphaFoldDB" id="K8EKJ5"/>
<dbReference type="CDD" id="cd01854">
    <property type="entry name" value="YjeQ_EngC"/>
    <property type="match status" value="1"/>
</dbReference>
<feature type="compositionally biased region" description="Acidic residues" evidence="3">
    <location>
        <begin position="592"/>
        <end position="608"/>
    </location>
</feature>
<dbReference type="Proteomes" id="UP000198341">
    <property type="component" value="Chromosome 11"/>
</dbReference>
<dbReference type="EMBL" id="FO082268">
    <property type="protein sequence ID" value="CCO18762.1"/>
    <property type="molecule type" value="Genomic_DNA"/>
</dbReference>
<dbReference type="SUPFAM" id="SSF52540">
    <property type="entry name" value="P-loop containing nucleoside triphosphate hydrolases"/>
    <property type="match status" value="1"/>
</dbReference>
<dbReference type="Gene3D" id="1.10.40.50">
    <property type="entry name" value="Probable gtpase engc, domain 3"/>
    <property type="match status" value="1"/>
</dbReference>
<feature type="domain" description="EngC GTPase" evidence="4">
    <location>
        <begin position="249"/>
        <end position="467"/>
    </location>
</feature>
<dbReference type="Gene3D" id="3.40.50.300">
    <property type="entry name" value="P-loop containing nucleotide triphosphate hydrolases"/>
    <property type="match status" value="1"/>
</dbReference>
<dbReference type="PANTHER" id="PTHR32120:SF11">
    <property type="entry name" value="SMALL RIBOSOMAL SUBUNIT BIOGENESIS GTPASE RSGA 1, MITOCHONDRIAL-RELATED"/>
    <property type="match status" value="1"/>
</dbReference>
<evidence type="ECO:0000259" key="4">
    <source>
        <dbReference type="PROSITE" id="PS50936"/>
    </source>
</evidence>
<feature type="compositionally biased region" description="Basic and acidic residues" evidence="3">
    <location>
        <begin position="69"/>
        <end position="82"/>
    </location>
</feature>
<organism evidence="6 7">
    <name type="scientific">Bathycoccus prasinos</name>
    <dbReference type="NCBI Taxonomy" id="41875"/>
    <lineage>
        <taxon>Eukaryota</taxon>
        <taxon>Viridiplantae</taxon>
        <taxon>Chlorophyta</taxon>
        <taxon>Mamiellophyceae</taxon>
        <taxon>Mamiellales</taxon>
        <taxon>Bathycoccaceae</taxon>
        <taxon>Bathycoccus</taxon>
    </lineage>
</organism>
<feature type="region of interest" description="Disordered" evidence="3">
    <location>
        <begin position="65"/>
        <end position="108"/>
    </location>
</feature>
<feature type="compositionally biased region" description="Basic residues" evidence="3">
    <location>
        <begin position="574"/>
        <end position="585"/>
    </location>
</feature>
<dbReference type="eggNOG" id="ENOG502QRR1">
    <property type="taxonomic scope" value="Eukaryota"/>
</dbReference>
<dbReference type="NCBIfam" id="TIGR00157">
    <property type="entry name" value="ribosome small subunit-dependent GTPase A"/>
    <property type="match status" value="1"/>
</dbReference>
<proteinExistence type="inferred from homology"/>
<feature type="compositionally biased region" description="Basic and acidic residues" evidence="3">
    <location>
        <begin position="366"/>
        <end position="384"/>
    </location>
</feature>
<dbReference type="InterPro" id="IPR004881">
    <property type="entry name" value="Ribosome_biogen_GTPase_RsgA"/>
</dbReference>
<sequence>MPSSLLRSLRRGYRVGGCFSGRGENVHSVVPKNSATSALLLLLDSNCRGQQKRCMNRRTTIAAASSTLDADREGKEGDEVQRGKQPSVGRPRENKNNSTNNNNNNTESVFGTVVTAQANYFRVVVNRRQIPSKELNRVREQFDAARKRAEEAKAMHDVELLGEKLRKIIDINEEEGGGGEEEEEEGKEDNVELLCNCRALLKKMKQKVLVGDIVTLDAEKSGIDWVQGSGTIYDIEKRKNEGGNNLAIANVDVTLLTFSLSQPPLEEKQLTRFLVAFEYARVPFHLVFNKKDLIEEERVEEWREKMRRWGYDPKFVSVATGDGIDEIVKVIGSGKTVALAGPSGVGKSSLINRLRATSALESALSVEKRQQNDYDEDRNRKDSSEEGEEGKITFVTDLDVEGGGGGKLKKGSRSVENEKAREILESADLQSVKQVSARSGRGKHTTRHVSLLRMKGGNLLADTPGFGYPSLESMVVKDVALCFPEIRDAIQRAKEERDARCAFTDCTHVHEPGCVVGDSNWTQERLDLYMELLEEVKKLAVKEKEAAYKRETHVRMKQAAGGADRVEAKLETKSHRRVNRRTHRMATRDELLMNEEEEEEIDEELNEK</sequence>
<dbReference type="KEGG" id="bpg:Bathy11g00100"/>
<dbReference type="PROSITE" id="PS51721">
    <property type="entry name" value="G_CP"/>
    <property type="match status" value="1"/>
</dbReference>
<evidence type="ECO:0000259" key="5">
    <source>
        <dbReference type="PROSITE" id="PS51721"/>
    </source>
</evidence>
<evidence type="ECO:0000313" key="7">
    <source>
        <dbReference type="Proteomes" id="UP000198341"/>
    </source>
</evidence>
<dbReference type="GO" id="GO:0003924">
    <property type="term" value="F:GTPase activity"/>
    <property type="evidence" value="ECO:0007669"/>
    <property type="project" value="InterPro"/>
</dbReference>
<protein>
    <submittedName>
        <fullName evidence="6">Ribosome-associated GTPase</fullName>
    </submittedName>
</protein>
<dbReference type="GeneID" id="19012702"/>
<keyword evidence="2" id="KW-0342">GTP-binding</keyword>
<feature type="region of interest" description="Disordered" evidence="3">
    <location>
        <begin position="365"/>
        <end position="393"/>
    </location>
</feature>
<feature type="compositionally biased region" description="Low complexity" evidence="3">
    <location>
        <begin position="96"/>
        <end position="108"/>
    </location>
</feature>
<dbReference type="InterPro" id="IPR010914">
    <property type="entry name" value="RsgA_GTPase_dom"/>
</dbReference>
<dbReference type="InterPro" id="IPR027417">
    <property type="entry name" value="P-loop_NTPase"/>
</dbReference>
<keyword evidence="7" id="KW-1185">Reference proteome</keyword>
<dbReference type="HAMAP" id="MF_01820">
    <property type="entry name" value="GTPase_RsgA"/>
    <property type="match status" value="1"/>
</dbReference>
<feature type="region of interest" description="Disordered" evidence="3">
    <location>
        <begin position="560"/>
        <end position="608"/>
    </location>
</feature>
<dbReference type="GO" id="GO:0005525">
    <property type="term" value="F:GTP binding"/>
    <property type="evidence" value="ECO:0007669"/>
    <property type="project" value="UniProtKB-KW"/>
</dbReference>
<dbReference type="RefSeq" id="XP_007510417.1">
    <property type="nucleotide sequence ID" value="XM_007510355.1"/>
</dbReference>
<dbReference type="STRING" id="41875.K8EKJ5"/>
<keyword evidence="1" id="KW-0547">Nucleotide-binding</keyword>
<evidence type="ECO:0000313" key="6">
    <source>
        <dbReference type="EMBL" id="CCO18762.1"/>
    </source>
</evidence>
<evidence type="ECO:0000256" key="1">
    <source>
        <dbReference type="ARBA" id="ARBA00022741"/>
    </source>
</evidence>
<dbReference type="PANTHER" id="PTHR32120">
    <property type="entry name" value="SMALL RIBOSOMAL SUBUNIT BIOGENESIS GTPASE RSGA"/>
    <property type="match status" value="1"/>
</dbReference>
<reference evidence="6 7" key="1">
    <citation type="submission" date="2011-10" db="EMBL/GenBank/DDBJ databases">
        <authorList>
            <person name="Genoscope - CEA"/>
        </authorList>
    </citation>
    <scope>NUCLEOTIDE SEQUENCE [LARGE SCALE GENOMIC DNA]</scope>
    <source>
        <strain evidence="6 7">RCC 1105</strain>
    </source>
</reference>
<name>K8EKJ5_9CHLO</name>
<evidence type="ECO:0000256" key="2">
    <source>
        <dbReference type="ARBA" id="ARBA00023134"/>
    </source>
</evidence>
<feature type="compositionally biased region" description="Basic and acidic residues" evidence="3">
    <location>
        <begin position="564"/>
        <end position="573"/>
    </location>
</feature>
<feature type="domain" description="CP-type G" evidence="5">
    <location>
        <begin position="240"/>
        <end position="469"/>
    </location>
</feature>
<dbReference type="OrthoDB" id="442158at2759"/>